<evidence type="ECO:0000313" key="2">
    <source>
        <dbReference type="EMBL" id="AMK76739.1"/>
    </source>
</evidence>
<sequence>MKLFTKAVLSLSLAVSLNLTSVCAFAAEEAPAAAAQSGTAGIISHIEKALVEVSKSDFSAAQIHLKAARASSEAIAGNSEAAKKAHASLMQGQIQSKAGNVSKATEELTKTIELYKAL</sequence>
<gene>
    <name evidence="2" type="ORF">JT25_009585</name>
</gene>
<feature type="signal peptide" evidence="1">
    <location>
        <begin position="1"/>
        <end position="26"/>
    </location>
</feature>
<proteinExistence type="predicted"/>
<keyword evidence="1" id="KW-0732">Signal</keyword>
<dbReference type="KEGG" id="mdn:JT25_009585"/>
<organism evidence="2 3">
    <name type="scientific">Methylomonas denitrificans</name>
    <dbReference type="NCBI Taxonomy" id="1538553"/>
    <lineage>
        <taxon>Bacteria</taxon>
        <taxon>Pseudomonadati</taxon>
        <taxon>Pseudomonadota</taxon>
        <taxon>Gammaproteobacteria</taxon>
        <taxon>Methylococcales</taxon>
        <taxon>Methylococcaceae</taxon>
        <taxon>Methylomonas</taxon>
    </lineage>
</organism>
<keyword evidence="3" id="KW-1185">Reference proteome</keyword>
<protein>
    <recommendedName>
        <fullName evidence="4">Small metal-binding protein</fullName>
    </recommendedName>
</protein>
<accession>A0A126T3T0</accession>
<reference evidence="2 3" key="1">
    <citation type="journal article" date="2015" name="Environ. Microbiol.">
        <title>Methane oxidation coupled to nitrate reduction under hypoxia by the Gammaproteobacterium Methylomonas denitrificans, sp. nov. type strain FJG1.</title>
        <authorList>
            <person name="Kits K.D."/>
            <person name="Klotz M.G."/>
            <person name="Stein L.Y."/>
        </authorList>
    </citation>
    <scope>NUCLEOTIDE SEQUENCE [LARGE SCALE GENOMIC DNA]</scope>
    <source>
        <strain evidence="2 3">FJG1</strain>
    </source>
</reference>
<dbReference type="OrthoDB" id="5574267at2"/>
<name>A0A126T3T0_9GAMM</name>
<dbReference type="AlphaFoldDB" id="A0A126T3T0"/>
<dbReference type="RefSeq" id="WP_036272951.1">
    <property type="nucleotide sequence ID" value="NZ_CP014476.1"/>
</dbReference>
<dbReference type="EMBL" id="CP014476">
    <property type="protein sequence ID" value="AMK76739.1"/>
    <property type="molecule type" value="Genomic_DNA"/>
</dbReference>
<evidence type="ECO:0000256" key="1">
    <source>
        <dbReference type="SAM" id="SignalP"/>
    </source>
</evidence>
<evidence type="ECO:0000313" key="3">
    <source>
        <dbReference type="Proteomes" id="UP000030512"/>
    </source>
</evidence>
<dbReference type="Proteomes" id="UP000030512">
    <property type="component" value="Chromosome"/>
</dbReference>
<evidence type="ECO:0008006" key="4">
    <source>
        <dbReference type="Google" id="ProtNLM"/>
    </source>
</evidence>
<feature type="chain" id="PRO_5007797723" description="Small metal-binding protein" evidence="1">
    <location>
        <begin position="27"/>
        <end position="118"/>
    </location>
</feature>